<dbReference type="PANTHER" id="PTHR43163:SF6">
    <property type="entry name" value="DIPEPTIDE TRANSPORT SYSTEM PERMEASE PROTEIN DPPB-RELATED"/>
    <property type="match status" value="1"/>
</dbReference>
<dbReference type="Pfam" id="PF19300">
    <property type="entry name" value="BPD_transp_1_N"/>
    <property type="match status" value="1"/>
</dbReference>
<feature type="transmembrane region" description="Helical" evidence="7">
    <location>
        <begin position="239"/>
        <end position="261"/>
    </location>
</feature>
<sequence>MWSYILKRLLTAIPTIFLVLLIVFTLIRLIPGDPAELMLYELDDPAVVQQMREELGLDKPIPVQFFIWLGNLATGDLGVSIRTQEPVLPALLERFSVTATLVFLAVSMAVMIAVPAGMIAASKQNSRTDFAIVLVAILKLSLPSFWVGLMLLLFFGVYLQWLPTVGYVELSTDFGLGVLYLIMPVISLALTEIAVLTRMMRSGTLEVLRLEYVTHARAKGLSEAAVLSRHVFKNAFAPALTMLGLVMASLLGGAAVTETVFSLPGIGKLVVDSIYARDYPMLQGALLLIAGVYVVVNLLVDLLYGFFDPRVTLK</sequence>
<dbReference type="InterPro" id="IPR045621">
    <property type="entry name" value="BPD_transp_1_N"/>
</dbReference>
<keyword evidence="6 7" id="KW-0472">Membrane</keyword>
<evidence type="ECO:0000256" key="1">
    <source>
        <dbReference type="ARBA" id="ARBA00004651"/>
    </source>
</evidence>
<dbReference type="Gene3D" id="1.10.3720.10">
    <property type="entry name" value="MetI-like"/>
    <property type="match status" value="1"/>
</dbReference>
<comment type="subcellular location">
    <subcellularLocation>
        <location evidence="1 7">Cell membrane</location>
        <topology evidence="1 7">Multi-pass membrane protein</topology>
    </subcellularLocation>
</comment>
<feature type="transmembrane region" description="Helical" evidence="7">
    <location>
        <begin position="281"/>
        <end position="307"/>
    </location>
</feature>
<dbReference type="Proteomes" id="UP000273516">
    <property type="component" value="Unassembled WGS sequence"/>
</dbReference>
<feature type="transmembrane region" description="Helical" evidence="7">
    <location>
        <begin position="130"/>
        <end position="158"/>
    </location>
</feature>
<dbReference type="OrthoDB" id="9807402at2"/>
<keyword evidence="2 7" id="KW-0813">Transport</keyword>
<feature type="transmembrane region" description="Helical" evidence="7">
    <location>
        <begin position="178"/>
        <end position="196"/>
    </location>
</feature>
<evidence type="ECO:0000256" key="5">
    <source>
        <dbReference type="ARBA" id="ARBA00022989"/>
    </source>
</evidence>
<name>A0A3M0LXM1_9RHOB</name>
<feature type="transmembrane region" description="Helical" evidence="7">
    <location>
        <begin position="9"/>
        <end position="30"/>
    </location>
</feature>
<evidence type="ECO:0000256" key="2">
    <source>
        <dbReference type="ARBA" id="ARBA00022448"/>
    </source>
</evidence>
<protein>
    <submittedName>
        <fullName evidence="9">ABC transporter permease</fullName>
    </submittedName>
</protein>
<dbReference type="PANTHER" id="PTHR43163">
    <property type="entry name" value="DIPEPTIDE TRANSPORT SYSTEM PERMEASE PROTEIN DPPB-RELATED"/>
    <property type="match status" value="1"/>
</dbReference>
<dbReference type="EMBL" id="QOKZ01000024">
    <property type="protein sequence ID" value="RMC29915.1"/>
    <property type="molecule type" value="Genomic_DNA"/>
</dbReference>
<dbReference type="GO" id="GO:0005886">
    <property type="term" value="C:plasma membrane"/>
    <property type="evidence" value="ECO:0007669"/>
    <property type="project" value="UniProtKB-SubCell"/>
</dbReference>
<evidence type="ECO:0000256" key="3">
    <source>
        <dbReference type="ARBA" id="ARBA00022475"/>
    </source>
</evidence>
<reference evidence="9 10" key="1">
    <citation type="submission" date="2018-07" db="EMBL/GenBank/DDBJ databases">
        <authorList>
            <person name="Zhang Y."/>
            <person name="Wang L."/>
            <person name="Ma S."/>
        </authorList>
    </citation>
    <scope>NUCLEOTIDE SEQUENCE [LARGE SCALE GENOMIC DNA]</scope>
    <source>
        <strain evidence="9 10">4-2</strain>
    </source>
</reference>
<keyword evidence="3" id="KW-1003">Cell membrane</keyword>
<dbReference type="PROSITE" id="PS50928">
    <property type="entry name" value="ABC_TM1"/>
    <property type="match status" value="1"/>
</dbReference>
<proteinExistence type="inferred from homology"/>
<organism evidence="9 10">
    <name type="scientific">Paracoccus alkanivorans</name>
    <dbReference type="NCBI Taxonomy" id="2116655"/>
    <lineage>
        <taxon>Bacteria</taxon>
        <taxon>Pseudomonadati</taxon>
        <taxon>Pseudomonadota</taxon>
        <taxon>Alphaproteobacteria</taxon>
        <taxon>Rhodobacterales</taxon>
        <taxon>Paracoccaceae</taxon>
        <taxon>Paracoccus</taxon>
    </lineage>
</organism>
<keyword evidence="5 7" id="KW-1133">Transmembrane helix</keyword>
<comment type="similarity">
    <text evidence="7">Belongs to the binding-protein-dependent transport system permease family.</text>
</comment>
<dbReference type="AlphaFoldDB" id="A0A3M0LXM1"/>
<feature type="transmembrane region" description="Helical" evidence="7">
    <location>
        <begin position="95"/>
        <end position="118"/>
    </location>
</feature>
<evidence type="ECO:0000313" key="10">
    <source>
        <dbReference type="Proteomes" id="UP000273516"/>
    </source>
</evidence>
<dbReference type="Pfam" id="PF00528">
    <property type="entry name" value="BPD_transp_1"/>
    <property type="match status" value="1"/>
</dbReference>
<dbReference type="InterPro" id="IPR000515">
    <property type="entry name" value="MetI-like"/>
</dbReference>
<evidence type="ECO:0000256" key="4">
    <source>
        <dbReference type="ARBA" id="ARBA00022692"/>
    </source>
</evidence>
<gene>
    <name evidence="9" type="ORF">C9E81_22310</name>
</gene>
<evidence type="ECO:0000256" key="7">
    <source>
        <dbReference type="RuleBase" id="RU363032"/>
    </source>
</evidence>
<evidence type="ECO:0000256" key="6">
    <source>
        <dbReference type="ARBA" id="ARBA00023136"/>
    </source>
</evidence>
<keyword evidence="10" id="KW-1185">Reference proteome</keyword>
<feature type="domain" description="ABC transmembrane type-1" evidence="8">
    <location>
        <begin position="95"/>
        <end position="304"/>
    </location>
</feature>
<dbReference type="GO" id="GO:0055085">
    <property type="term" value="P:transmembrane transport"/>
    <property type="evidence" value="ECO:0007669"/>
    <property type="project" value="InterPro"/>
</dbReference>
<accession>A0A3M0LXM1</accession>
<keyword evidence="4 7" id="KW-0812">Transmembrane</keyword>
<evidence type="ECO:0000313" key="9">
    <source>
        <dbReference type="EMBL" id="RMC29915.1"/>
    </source>
</evidence>
<comment type="caution">
    <text evidence="9">The sequence shown here is derived from an EMBL/GenBank/DDBJ whole genome shotgun (WGS) entry which is preliminary data.</text>
</comment>
<dbReference type="RefSeq" id="WP_122114552.1">
    <property type="nucleotide sequence ID" value="NZ_QOKZ01000024.1"/>
</dbReference>
<evidence type="ECO:0000259" key="8">
    <source>
        <dbReference type="PROSITE" id="PS50928"/>
    </source>
</evidence>
<dbReference type="InterPro" id="IPR035906">
    <property type="entry name" value="MetI-like_sf"/>
</dbReference>
<dbReference type="SUPFAM" id="SSF161098">
    <property type="entry name" value="MetI-like"/>
    <property type="match status" value="1"/>
</dbReference>
<dbReference type="CDD" id="cd06261">
    <property type="entry name" value="TM_PBP2"/>
    <property type="match status" value="1"/>
</dbReference>